<dbReference type="Pfam" id="PF12770">
    <property type="entry name" value="CHAT"/>
    <property type="match status" value="1"/>
</dbReference>
<dbReference type="AlphaFoldDB" id="A0A9P8RID8"/>
<name>A0A9P8RID8_9PEZI</name>
<dbReference type="Gene3D" id="1.25.40.10">
    <property type="entry name" value="Tetratricopeptide repeat domain"/>
    <property type="match status" value="3"/>
</dbReference>
<proteinExistence type="predicted"/>
<feature type="domain" description="CHAT" evidence="2">
    <location>
        <begin position="810"/>
        <end position="1144"/>
    </location>
</feature>
<dbReference type="RefSeq" id="XP_045953112.1">
    <property type="nucleotide sequence ID" value="XM_046098646.1"/>
</dbReference>
<evidence type="ECO:0000259" key="2">
    <source>
        <dbReference type="Pfam" id="PF12770"/>
    </source>
</evidence>
<dbReference type="GeneID" id="70127538"/>
<dbReference type="SUPFAM" id="SSF48452">
    <property type="entry name" value="TPR-like"/>
    <property type="match status" value="1"/>
</dbReference>
<accession>A0A9P8RID8</accession>
<dbReference type="Proteomes" id="UP000758603">
    <property type="component" value="Unassembled WGS sequence"/>
</dbReference>
<evidence type="ECO:0000313" key="3">
    <source>
        <dbReference type="EMBL" id="KAH6646598.1"/>
    </source>
</evidence>
<gene>
    <name evidence="3" type="ORF">BKA67DRAFT_525227</name>
</gene>
<protein>
    <submittedName>
        <fullName evidence="3">CHAT domain-containing protein</fullName>
    </submittedName>
</protein>
<dbReference type="PANTHER" id="PTHR19959">
    <property type="entry name" value="KINESIN LIGHT CHAIN"/>
    <property type="match status" value="1"/>
</dbReference>
<feature type="region of interest" description="Disordered" evidence="1">
    <location>
        <begin position="1099"/>
        <end position="1132"/>
    </location>
</feature>
<sequence length="1145" mass="127323">MSGSDDAIQEARIALVILPKDHPDRAGWLNNLAIELAQGYQRTANTVFLDEAIAIGRQTLAAMSDPDSKATGLSNLSCHLSERYLCIRDVRDIEEAVQIGGEALQLTPRFSSERPTRLNNLGVALSHRYMANEEKADLDHSIKAFRECVNTGMDSDPNLANYFSNLGSQLRQRYHSVGAVDDLEESIRAGREAVDKTSEDDPQRPARVTNLGGVLADSFRRTGNREHLNESTLLAQYATQNTMESHVDSPMYWKILGTRLSTQYSRTGDIKDLEEAIQVGRNVLSTTRHTDPDRVGRLHSLSVRLGLRFDRLANMSDLHEAIQIAQLAQKDIPDHYRGRAGLLNHIGDLLSSRHLRTGFLQDLEEAIRAKRECVRICPQTSLDLPLYRDSLGSTLGQRYALLGAMADLDESIENIQIAVAMTPKNHPDLPAWLDNLSTQLYSKYLRSNDMSYLERSIQASREVVDLLPDDDPSYSSALSNLGHVLVEKFEELEDAKDLEDSIQTLRSAIDLTPLDHPARPTSFNVLAIALSKKYKLTNNMDYIEESINLARQVVIMVPEDHPDRTIFLTNLGLRLGDKCLTTLDEEDIKEAALHCDQALRQKNSFIVQRVRAGMLAVNYHSLTSNWAAACEAGSIVVPLLPKLTPRSFETSDKQEQLGEIAGLASTVAAAALGAKSEPFFEHQELAERFKNLREELQPPQDNEAAGLKQSLSSSHRSQGGRIYEANEELDKLIAEIQQIPMFEDFLGVPSEADMRAAARIGPIVVVNVSDDRCDAILIEQNGIRVLPLPRLRNQEIEKRVQRGNLGSIQTLTWLWDSIARSVLDALGFMAPPSSGCLPRLWWVLTGALVNFPIHAAGKYSPGSMETVLDRVMSSYVSSVKALIHGRRRRKHNFQLSGQSSTRAVLVDMSQTPRYGTLPFATKEVAIVRDICKATSIEYSEPMRTKDHVSSQLKNCEIFHFAGHGHTDSQDPASSYLLLNDWEEDPLTVGSLFDMNLRENSPFLAYLSACGTGQNKEEKLADESFHLIGACQLAGFRHVIGTLWEVSDELCVDVARITYEELVDGFMSDDSVCRGIHRATRHLRDRWLRSSSASILVAKAEPGSADAGDENDERGPRKAVYHSSDDEDGDALSSSLSWAPYVHFGV</sequence>
<evidence type="ECO:0000313" key="4">
    <source>
        <dbReference type="Proteomes" id="UP000758603"/>
    </source>
</evidence>
<dbReference type="EMBL" id="JAGPXC010000009">
    <property type="protein sequence ID" value="KAH6646598.1"/>
    <property type="molecule type" value="Genomic_DNA"/>
</dbReference>
<evidence type="ECO:0000256" key="1">
    <source>
        <dbReference type="SAM" id="MobiDB-lite"/>
    </source>
</evidence>
<keyword evidence="4" id="KW-1185">Reference proteome</keyword>
<dbReference type="OrthoDB" id="9991317at2759"/>
<dbReference type="PANTHER" id="PTHR19959:SF119">
    <property type="entry name" value="FUNGAL LIPASE-LIKE DOMAIN-CONTAINING PROTEIN"/>
    <property type="match status" value="1"/>
</dbReference>
<dbReference type="InterPro" id="IPR024983">
    <property type="entry name" value="CHAT_dom"/>
</dbReference>
<reference evidence="3" key="1">
    <citation type="journal article" date="2021" name="Nat. Commun.">
        <title>Genetic determinants of endophytism in the Arabidopsis root mycobiome.</title>
        <authorList>
            <person name="Mesny F."/>
            <person name="Miyauchi S."/>
            <person name="Thiergart T."/>
            <person name="Pickel B."/>
            <person name="Atanasova L."/>
            <person name="Karlsson M."/>
            <person name="Huettel B."/>
            <person name="Barry K.W."/>
            <person name="Haridas S."/>
            <person name="Chen C."/>
            <person name="Bauer D."/>
            <person name="Andreopoulos W."/>
            <person name="Pangilinan J."/>
            <person name="LaButti K."/>
            <person name="Riley R."/>
            <person name="Lipzen A."/>
            <person name="Clum A."/>
            <person name="Drula E."/>
            <person name="Henrissat B."/>
            <person name="Kohler A."/>
            <person name="Grigoriev I.V."/>
            <person name="Martin F.M."/>
            <person name="Hacquard S."/>
        </authorList>
    </citation>
    <scope>NUCLEOTIDE SEQUENCE</scope>
    <source>
        <strain evidence="3">MPI-SDFR-AT-0073</strain>
    </source>
</reference>
<comment type="caution">
    <text evidence="3">The sequence shown here is derived from an EMBL/GenBank/DDBJ whole genome shotgun (WGS) entry which is preliminary data.</text>
</comment>
<feature type="region of interest" description="Disordered" evidence="1">
    <location>
        <begin position="701"/>
        <end position="720"/>
    </location>
</feature>
<dbReference type="InterPro" id="IPR011990">
    <property type="entry name" value="TPR-like_helical_dom_sf"/>
</dbReference>
<organism evidence="3 4">
    <name type="scientific">Truncatella angustata</name>
    <dbReference type="NCBI Taxonomy" id="152316"/>
    <lineage>
        <taxon>Eukaryota</taxon>
        <taxon>Fungi</taxon>
        <taxon>Dikarya</taxon>
        <taxon>Ascomycota</taxon>
        <taxon>Pezizomycotina</taxon>
        <taxon>Sordariomycetes</taxon>
        <taxon>Xylariomycetidae</taxon>
        <taxon>Amphisphaeriales</taxon>
        <taxon>Sporocadaceae</taxon>
        <taxon>Truncatella</taxon>
    </lineage>
</organism>